<dbReference type="EMBL" id="GBXM01006469">
    <property type="protein sequence ID" value="JAI02109.1"/>
    <property type="molecule type" value="Transcribed_RNA"/>
</dbReference>
<reference evidence="1" key="1">
    <citation type="submission" date="2014-11" db="EMBL/GenBank/DDBJ databases">
        <authorList>
            <person name="Amaro Gonzalez C."/>
        </authorList>
    </citation>
    <scope>NUCLEOTIDE SEQUENCE</scope>
</reference>
<organism evidence="1">
    <name type="scientific">Anguilla anguilla</name>
    <name type="common">European freshwater eel</name>
    <name type="synonym">Muraena anguilla</name>
    <dbReference type="NCBI Taxonomy" id="7936"/>
    <lineage>
        <taxon>Eukaryota</taxon>
        <taxon>Metazoa</taxon>
        <taxon>Chordata</taxon>
        <taxon>Craniata</taxon>
        <taxon>Vertebrata</taxon>
        <taxon>Euteleostomi</taxon>
        <taxon>Actinopterygii</taxon>
        <taxon>Neopterygii</taxon>
        <taxon>Teleostei</taxon>
        <taxon>Anguilliformes</taxon>
        <taxon>Anguillidae</taxon>
        <taxon>Anguilla</taxon>
    </lineage>
</organism>
<reference evidence="1" key="2">
    <citation type="journal article" date="2015" name="Fish Shellfish Immunol.">
        <title>Early steps in the European eel (Anguilla anguilla)-Vibrio vulnificus interaction in the gills: Role of the RtxA13 toxin.</title>
        <authorList>
            <person name="Callol A."/>
            <person name="Pajuelo D."/>
            <person name="Ebbesson L."/>
            <person name="Teles M."/>
            <person name="MacKenzie S."/>
            <person name="Amaro C."/>
        </authorList>
    </citation>
    <scope>NUCLEOTIDE SEQUENCE</scope>
</reference>
<proteinExistence type="predicted"/>
<protein>
    <submittedName>
        <fullName evidence="1">Uncharacterized protein</fullName>
    </submittedName>
</protein>
<accession>A0A0E9XK87</accession>
<sequence length="29" mass="3316">MCKPPHNFSSVTNSRKAMNTFFQINSTVQ</sequence>
<evidence type="ECO:0000313" key="1">
    <source>
        <dbReference type="EMBL" id="JAI02109.1"/>
    </source>
</evidence>
<dbReference type="AlphaFoldDB" id="A0A0E9XK87"/>
<name>A0A0E9XK87_ANGAN</name>